<dbReference type="Pfam" id="PF13676">
    <property type="entry name" value="TIR_2"/>
    <property type="match status" value="1"/>
</dbReference>
<dbReference type="EMBL" id="JBJQND010000014">
    <property type="protein sequence ID" value="KAL3855706.1"/>
    <property type="molecule type" value="Genomic_DNA"/>
</dbReference>
<feature type="domain" description="TIR" evidence="1">
    <location>
        <begin position="23"/>
        <end position="143"/>
    </location>
</feature>
<evidence type="ECO:0000259" key="1">
    <source>
        <dbReference type="Pfam" id="PF13676"/>
    </source>
</evidence>
<dbReference type="InterPro" id="IPR000157">
    <property type="entry name" value="TIR_dom"/>
</dbReference>
<dbReference type="SUPFAM" id="SSF52200">
    <property type="entry name" value="Toll/Interleukin receptor TIR domain"/>
    <property type="match status" value="1"/>
</dbReference>
<name>A0ABD3V413_SINWO</name>
<dbReference type="PANTHER" id="PTHR46270">
    <property type="entry name" value="ARMADILLO-TYPE FOLD-RELATED"/>
    <property type="match status" value="1"/>
</dbReference>
<evidence type="ECO:0000313" key="2">
    <source>
        <dbReference type="EMBL" id="KAL3855706.1"/>
    </source>
</evidence>
<evidence type="ECO:0000313" key="3">
    <source>
        <dbReference type="Proteomes" id="UP001634394"/>
    </source>
</evidence>
<organism evidence="2 3">
    <name type="scientific">Sinanodonta woodiana</name>
    <name type="common">Chinese pond mussel</name>
    <name type="synonym">Anodonta woodiana</name>
    <dbReference type="NCBI Taxonomy" id="1069815"/>
    <lineage>
        <taxon>Eukaryota</taxon>
        <taxon>Metazoa</taxon>
        <taxon>Spiralia</taxon>
        <taxon>Lophotrochozoa</taxon>
        <taxon>Mollusca</taxon>
        <taxon>Bivalvia</taxon>
        <taxon>Autobranchia</taxon>
        <taxon>Heteroconchia</taxon>
        <taxon>Palaeoheterodonta</taxon>
        <taxon>Unionida</taxon>
        <taxon>Unionoidea</taxon>
        <taxon>Unionidae</taxon>
        <taxon>Unioninae</taxon>
        <taxon>Sinanodonta</taxon>
    </lineage>
</organism>
<dbReference type="InterPro" id="IPR035897">
    <property type="entry name" value="Toll_tir_struct_dom_sf"/>
</dbReference>
<feature type="non-terminal residue" evidence="2">
    <location>
        <position position="159"/>
    </location>
</feature>
<keyword evidence="3" id="KW-1185">Reference proteome</keyword>
<dbReference type="Gene3D" id="3.40.50.10140">
    <property type="entry name" value="Toll/interleukin-1 receptor homology (TIR) domain"/>
    <property type="match status" value="1"/>
</dbReference>
<feature type="non-terminal residue" evidence="2">
    <location>
        <position position="1"/>
    </location>
</feature>
<dbReference type="Proteomes" id="UP001634394">
    <property type="component" value="Unassembled WGS sequence"/>
</dbReference>
<protein>
    <recommendedName>
        <fullName evidence="1">TIR domain-containing protein</fullName>
    </recommendedName>
</protein>
<proteinExistence type="predicted"/>
<dbReference type="PANTHER" id="PTHR46270:SF2">
    <property type="entry name" value="TIR DOMAIN-CONTAINING PROTEIN"/>
    <property type="match status" value="1"/>
</dbReference>
<gene>
    <name evidence="2" type="ORF">ACJMK2_014911</name>
</gene>
<comment type="caution">
    <text evidence="2">The sequence shown here is derived from an EMBL/GenBank/DDBJ whole genome shotgun (WGS) entry which is preliminary data.</text>
</comment>
<sequence length="159" mass="18152">VQAFVRQGSRSDGINTKQKKGHIMISYDWSNQQDVIRIRDTLKAQGYSVWMNIQDMDGSSLETMVEAVEKSHVVLICMSQKYQESASCRAEAEYAFQERKKVVALLMEQDYKPNGWLAILVGNGLSYDFSGKYRFEAKCEELLKRIDVLYGVDMSGTND</sequence>
<reference evidence="2 3" key="1">
    <citation type="submission" date="2024-11" db="EMBL/GenBank/DDBJ databases">
        <title>Chromosome-level genome assembly of the freshwater bivalve Anodonta woodiana.</title>
        <authorList>
            <person name="Chen X."/>
        </authorList>
    </citation>
    <scope>NUCLEOTIDE SEQUENCE [LARGE SCALE GENOMIC DNA]</scope>
    <source>
        <strain evidence="2">MN2024</strain>
        <tissue evidence="2">Gills</tissue>
    </source>
</reference>
<accession>A0ABD3V413</accession>
<dbReference type="AlphaFoldDB" id="A0ABD3V413"/>